<comment type="caution">
    <text evidence="2">The sequence shown here is derived from an EMBL/GenBank/DDBJ whole genome shotgun (WGS) entry which is preliminary data.</text>
</comment>
<sequence>GSGDCAAAPAAAGASPAFLRSERADEREK</sequence>
<name>A0A392R2P1_9FABA</name>
<protein>
    <submittedName>
        <fullName evidence="2">Uncharacterized protein</fullName>
    </submittedName>
</protein>
<feature type="region of interest" description="Disordered" evidence="1">
    <location>
        <begin position="1"/>
        <end position="29"/>
    </location>
</feature>
<feature type="compositionally biased region" description="Basic and acidic residues" evidence="1">
    <location>
        <begin position="20"/>
        <end position="29"/>
    </location>
</feature>
<evidence type="ECO:0000256" key="1">
    <source>
        <dbReference type="SAM" id="MobiDB-lite"/>
    </source>
</evidence>
<dbReference type="Proteomes" id="UP000265520">
    <property type="component" value="Unassembled WGS sequence"/>
</dbReference>
<reference evidence="2 3" key="1">
    <citation type="journal article" date="2018" name="Front. Plant Sci.">
        <title>Red Clover (Trifolium pratense) and Zigzag Clover (T. medium) - A Picture of Genomic Similarities and Differences.</title>
        <authorList>
            <person name="Dluhosova J."/>
            <person name="Istvanek J."/>
            <person name="Nedelnik J."/>
            <person name="Repkova J."/>
        </authorList>
    </citation>
    <scope>NUCLEOTIDE SEQUENCE [LARGE SCALE GENOMIC DNA]</scope>
    <source>
        <strain evidence="3">cv. 10/8</strain>
        <tissue evidence="2">Leaf</tissue>
    </source>
</reference>
<keyword evidence="3" id="KW-1185">Reference proteome</keyword>
<feature type="compositionally biased region" description="Low complexity" evidence="1">
    <location>
        <begin position="1"/>
        <end position="17"/>
    </location>
</feature>
<proteinExistence type="predicted"/>
<accession>A0A392R2P1</accession>
<dbReference type="EMBL" id="LXQA010182575">
    <property type="protein sequence ID" value="MCI30841.1"/>
    <property type="molecule type" value="Genomic_DNA"/>
</dbReference>
<feature type="non-terminal residue" evidence="2">
    <location>
        <position position="1"/>
    </location>
</feature>
<evidence type="ECO:0000313" key="2">
    <source>
        <dbReference type="EMBL" id="MCI30841.1"/>
    </source>
</evidence>
<evidence type="ECO:0000313" key="3">
    <source>
        <dbReference type="Proteomes" id="UP000265520"/>
    </source>
</evidence>
<dbReference type="AlphaFoldDB" id="A0A392R2P1"/>
<organism evidence="2 3">
    <name type="scientific">Trifolium medium</name>
    <dbReference type="NCBI Taxonomy" id="97028"/>
    <lineage>
        <taxon>Eukaryota</taxon>
        <taxon>Viridiplantae</taxon>
        <taxon>Streptophyta</taxon>
        <taxon>Embryophyta</taxon>
        <taxon>Tracheophyta</taxon>
        <taxon>Spermatophyta</taxon>
        <taxon>Magnoliopsida</taxon>
        <taxon>eudicotyledons</taxon>
        <taxon>Gunneridae</taxon>
        <taxon>Pentapetalae</taxon>
        <taxon>rosids</taxon>
        <taxon>fabids</taxon>
        <taxon>Fabales</taxon>
        <taxon>Fabaceae</taxon>
        <taxon>Papilionoideae</taxon>
        <taxon>50 kb inversion clade</taxon>
        <taxon>NPAAA clade</taxon>
        <taxon>Hologalegina</taxon>
        <taxon>IRL clade</taxon>
        <taxon>Trifolieae</taxon>
        <taxon>Trifolium</taxon>
    </lineage>
</organism>